<comment type="caution">
    <text evidence="1">The sequence shown here is derived from an EMBL/GenBank/DDBJ whole genome shotgun (WGS) entry which is preliminary data.</text>
</comment>
<reference evidence="2" key="1">
    <citation type="journal article" date="2022" name="Mol. Ecol. Resour.">
        <title>The genomes of chicory, endive, great burdock and yacon provide insights into Asteraceae palaeo-polyploidization history and plant inulin production.</title>
        <authorList>
            <person name="Fan W."/>
            <person name="Wang S."/>
            <person name="Wang H."/>
            <person name="Wang A."/>
            <person name="Jiang F."/>
            <person name="Liu H."/>
            <person name="Zhao H."/>
            <person name="Xu D."/>
            <person name="Zhang Y."/>
        </authorList>
    </citation>
    <scope>NUCLEOTIDE SEQUENCE [LARGE SCALE GENOMIC DNA]</scope>
    <source>
        <strain evidence="2">cv. Punajuju</strain>
    </source>
</reference>
<evidence type="ECO:0000313" key="1">
    <source>
        <dbReference type="EMBL" id="KAI3764437.1"/>
    </source>
</evidence>
<name>A0ACB9F026_CICIN</name>
<sequence length="82" mass="8925">MGEPTNSAEIDIIERDTGPLKTSQIEIETGTKAGKTFGSGESTKQKGKEKLVACGARVQKADFPVAAMTLWRKKVLLIRHLI</sequence>
<accession>A0ACB9F026</accession>
<gene>
    <name evidence="1" type="ORF">L2E82_14445</name>
</gene>
<protein>
    <submittedName>
        <fullName evidence="1">Uncharacterized protein</fullName>
    </submittedName>
</protein>
<keyword evidence="2" id="KW-1185">Reference proteome</keyword>
<proteinExistence type="predicted"/>
<dbReference type="Proteomes" id="UP001055811">
    <property type="component" value="Linkage Group LG03"/>
</dbReference>
<organism evidence="1 2">
    <name type="scientific">Cichorium intybus</name>
    <name type="common">Chicory</name>
    <dbReference type="NCBI Taxonomy" id="13427"/>
    <lineage>
        <taxon>Eukaryota</taxon>
        <taxon>Viridiplantae</taxon>
        <taxon>Streptophyta</taxon>
        <taxon>Embryophyta</taxon>
        <taxon>Tracheophyta</taxon>
        <taxon>Spermatophyta</taxon>
        <taxon>Magnoliopsida</taxon>
        <taxon>eudicotyledons</taxon>
        <taxon>Gunneridae</taxon>
        <taxon>Pentapetalae</taxon>
        <taxon>asterids</taxon>
        <taxon>campanulids</taxon>
        <taxon>Asterales</taxon>
        <taxon>Asteraceae</taxon>
        <taxon>Cichorioideae</taxon>
        <taxon>Cichorieae</taxon>
        <taxon>Cichoriinae</taxon>
        <taxon>Cichorium</taxon>
    </lineage>
</organism>
<evidence type="ECO:0000313" key="2">
    <source>
        <dbReference type="Proteomes" id="UP001055811"/>
    </source>
</evidence>
<reference evidence="1 2" key="2">
    <citation type="journal article" date="2022" name="Mol. Ecol. Resour.">
        <title>The genomes of chicory, endive, great burdock and yacon provide insights into Asteraceae paleo-polyploidization history and plant inulin production.</title>
        <authorList>
            <person name="Fan W."/>
            <person name="Wang S."/>
            <person name="Wang H."/>
            <person name="Wang A."/>
            <person name="Jiang F."/>
            <person name="Liu H."/>
            <person name="Zhao H."/>
            <person name="Xu D."/>
            <person name="Zhang Y."/>
        </authorList>
    </citation>
    <scope>NUCLEOTIDE SEQUENCE [LARGE SCALE GENOMIC DNA]</scope>
    <source>
        <strain evidence="2">cv. Punajuju</strain>
        <tissue evidence="1">Leaves</tissue>
    </source>
</reference>
<dbReference type="EMBL" id="CM042011">
    <property type="protein sequence ID" value="KAI3764437.1"/>
    <property type="molecule type" value="Genomic_DNA"/>
</dbReference>